<feature type="transmembrane region" description="Helical" evidence="1">
    <location>
        <begin position="24"/>
        <end position="44"/>
    </location>
</feature>
<evidence type="ECO:0000313" key="2">
    <source>
        <dbReference type="EMBL" id="PNO64862.1"/>
    </source>
</evidence>
<gene>
    <name evidence="2" type="ORF">MC70_020030</name>
</gene>
<dbReference type="AlphaFoldDB" id="A0AAP8TNX9"/>
<feature type="transmembrane region" description="Helical" evidence="1">
    <location>
        <begin position="97"/>
        <end position="117"/>
    </location>
</feature>
<proteinExistence type="predicted"/>
<dbReference type="Proteomes" id="UP000030378">
    <property type="component" value="Unassembled WGS sequence"/>
</dbReference>
<feature type="transmembrane region" description="Helical" evidence="1">
    <location>
        <begin position="64"/>
        <end position="85"/>
    </location>
</feature>
<dbReference type="EMBL" id="JTBC02000011">
    <property type="protein sequence ID" value="PNO64862.1"/>
    <property type="molecule type" value="Genomic_DNA"/>
</dbReference>
<accession>A0AAP8TNX9</accession>
<protein>
    <submittedName>
        <fullName evidence="2">Uncharacterized protein</fullName>
    </submittedName>
</protein>
<organism evidence="2 3">
    <name type="scientific">Serratia marcescens</name>
    <dbReference type="NCBI Taxonomy" id="615"/>
    <lineage>
        <taxon>Bacteria</taxon>
        <taxon>Pseudomonadati</taxon>
        <taxon>Pseudomonadota</taxon>
        <taxon>Gammaproteobacteria</taxon>
        <taxon>Enterobacterales</taxon>
        <taxon>Yersiniaceae</taxon>
        <taxon>Serratia</taxon>
    </lineage>
</organism>
<reference evidence="3" key="1">
    <citation type="submission" date="2017-12" db="EMBL/GenBank/DDBJ databases">
        <title>FDA dAtabase for Regulatory Grade micrObial Sequences (FDA-ARGOS): Supporting development and validation of Infectious Disease Dx tests.</title>
        <authorList>
            <person name="Campos J."/>
            <person name="Goldberg B."/>
            <person name="Tallon L."/>
            <person name="Sadzewicz L."/>
            <person name="Sengamalay N."/>
            <person name="Ott S."/>
            <person name="Godinez A."/>
            <person name="Nagaraj S."/>
            <person name="Vavikolanu K."/>
            <person name="Vyas G."/>
            <person name="Nadendla S."/>
            <person name="Aluvathingal J."/>
            <person name="Geyer C."/>
            <person name="Nandy P."/>
            <person name="Hobson J."/>
            <person name="Sichtig H."/>
        </authorList>
    </citation>
    <scope>NUCLEOTIDE SEQUENCE [LARGE SCALE GENOMIC DNA]</scope>
    <source>
        <strain evidence="3">FDAARGOS_79</strain>
    </source>
</reference>
<evidence type="ECO:0000313" key="3">
    <source>
        <dbReference type="Proteomes" id="UP000030378"/>
    </source>
</evidence>
<name>A0AAP8TNX9_SERMA</name>
<comment type="caution">
    <text evidence="2">The sequence shown here is derived from an EMBL/GenBank/DDBJ whole genome shotgun (WGS) entry which is preliminary data.</text>
</comment>
<evidence type="ECO:0000256" key="1">
    <source>
        <dbReference type="SAM" id="Phobius"/>
    </source>
</evidence>
<keyword evidence="1" id="KW-1133">Transmembrane helix</keyword>
<keyword evidence="1" id="KW-0472">Membrane</keyword>
<sequence>MAGTKEPLSSLSGKGRFAGRAKRVLKLLALLAGMTLLALTLAHWGGNHPGESAALRDWMQRTRYGWLGWRLVLYAGLAWGFWVIWHAPGFRPEYRPALRRMAIAGAVFALLCEYSVFGRGLSL</sequence>
<keyword evidence="1" id="KW-0812">Transmembrane</keyword>